<dbReference type="NCBIfam" id="TIGR00187">
    <property type="entry name" value="ribE"/>
    <property type="match status" value="1"/>
</dbReference>
<dbReference type="EMBL" id="UOEJ01000107">
    <property type="protein sequence ID" value="VAV98896.1"/>
    <property type="molecule type" value="Genomic_DNA"/>
</dbReference>
<evidence type="ECO:0000256" key="6">
    <source>
        <dbReference type="ARBA" id="ARBA00022619"/>
    </source>
</evidence>
<evidence type="ECO:0000256" key="1">
    <source>
        <dbReference type="ARBA" id="ARBA00000968"/>
    </source>
</evidence>
<dbReference type="FunFam" id="2.40.30.20:FF:000004">
    <property type="entry name" value="Riboflavin synthase, alpha subunit"/>
    <property type="match status" value="1"/>
</dbReference>
<evidence type="ECO:0000256" key="3">
    <source>
        <dbReference type="ARBA" id="ARBA00004887"/>
    </source>
</evidence>
<gene>
    <name evidence="10" type="ORF">MNBD_ALPHA01-161</name>
</gene>
<dbReference type="SUPFAM" id="SSF63380">
    <property type="entry name" value="Riboflavin synthase domain-like"/>
    <property type="match status" value="2"/>
</dbReference>
<feature type="domain" description="Lumazine-binding" evidence="9">
    <location>
        <begin position="1"/>
        <end position="95"/>
    </location>
</feature>
<dbReference type="InterPro" id="IPR017938">
    <property type="entry name" value="Riboflavin_synthase-like_b-brl"/>
</dbReference>
<feature type="domain" description="Lumazine-binding" evidence="9">
    <location>
        <begin position="96"/>
        <end position="197"/>
    </location>
</feature>
<dbReference type="EC" id="2.5.1.9" evidence="4"/>
<dbReference type="CDD" id="cd00402">
    <property type="entry name" value="Riboflavin_synthase_like"/>
    <property type="match status" value="1"/>
</dbReference>
<dbReference type="GO" id="GO:0009231">
    <property type="term" value="P:riboflavin biosynthetic process"/>
    <property type="evidence" value="ECO:0007669"/>
    <property type="project" value="UniProtKB-KW"/>
</dbReference>
<evidence type="ECO:0000313" key="10">
    <source>
        <dbReference type="EMBL" id="VAV98896.1"/>
    </source>
</evidence>
<dbReference type="NCBIfam" id="NF009566">
    <property type="entry name" value="PRK13020.1"/>
    <property type="match status" value="1"/>
</dbReference>
<dbReference type="PIRSF" id="PIRSF000498">
    <property type="entry name" value="Riboflavin_syn_A"/>
    <property type="match status" value="1"/>
</dbReference>
<dbReference type="NCBIfam" id="NF006767">
    <property type="entry name" value="PRK09289.1"/>
    <property type="match status" value="1"/>
</dbReference>
<dbReference type="InterPro" id="IPR023366">
    <property type="entry name" value="ATP_synth_asu-like_sf"/>
</dbReference>
<evidence type="ECO:0000256" key="7">
    <source>
        <dbReference type="ARBA" id="ARBA00022679"/>
    </source>
</evidence>
<keyword evidence="6" id="KW-0686">Riboflavin biosynthesis</keyword>
<organism evidence="10">
    <name type="scientific">hydrothermal vent metagenome</name>
    <dbReference type="NCBI Taxonomy" id="652676"/>
    <lineage>
        <taxon>unclassified sequences</taxon>
        <taxon>metagenomes</taxon>
        <taxon>ecological metagenomes</taxon>
    </lineage>
</organism>
<comment type="pathway">
    <text evidence="3">Cofactor biosynthesis; riboflavin biosynthesis; riboflavin from 2-hydroxy-3-oxobutyl phosphate and 5-amino-6-(D-ribitylamino)uracil: step 2/2.</text>
</comment>
<evidence type="ECO:0000259" key="9">
    <source>
        <dbReference type="PROSITE" id="PS51177"/>
    </source>
</evidence>
<comment type="function">
    <text evidence="2">Catalyzes the dismutation of two molecules of 6,7-dimethyl-8-ribityllumazine, resulting in the formation of riboflavin and 5-amino-6-(D-ribitylamino)uracil.</text>
</comment>
<dbReference type="PANTHER" id="PTHR21098:SF12">
    <property type="entry name" value="RIBOFLAVIN SYNTHASE"/>
    <property type="match status" value="1"/>
</dbReference>
<evidence type="ECO:0000256" key="5">
    <source>
        <dbReference type="ARBA" id="ARBA00013950"/>
    </source>
</evidence>
<dbReference type="InterPro" id="IPR026017">
    <property type="entry name" value="Lumazine-bd_dom"/>
</dbReference>
<dbReference type="InterPro" id="IPR001783">
    <property type="entry name" value="Lumazine-bd"/>
</dbReference>
<evidence type="ECO:0000256" key="8">
    <source>
        <dbReference type="ARBA" id="ARBA00022737"/>
    </source>
</evidence>
<dbReference type="GO" id="GO:0004746">
    <property type="term" value="F:riboflavin synthase activity"/>
    <property type="evidence" value="ECO:0007669"/>
    <property type="project" value="UniProtKB-EC"/>
</dbReference>
<comment type="catalytic activity">
    <reaction evidence="1">
        <text>2 6,7-dimethyl-8-(1-D-ribityl)lumazine + H(+) = 5-amino-6-(D-ribitylamino)uracil + riboflavin</text>
        <dbReference type="Rhea" id="RHEA:20772"/>
        <dbReference type="ChEBI" id="CHEBI:15378"/>
        <dbReference type="ChEBI" id="CHEBI:15934"/>
        <dbReference type="ChEBI" id="CHEBI:57986"/>
        <dbReference type="ChEBI" id="CHEBI:58201"/>
        <dbReference type="EC" id="2.5.1.9"/>
    </reaction>
</comment>
<accession>A0A3B0SDD5</accession>
<sequence>MFTGIITDVGTIKSLSRDGDTLIRINTAFDVDSIDIGASIACSGVCLTVVDKGDDWFAVEASAETLSCTNLGGWREGTKINLERALKVGDELGGHIVTGHVDGMAVLLSITPEGESIRMRFSVPENLAKYIAEKGSVTIDGVSLTVNEVIDERKGLTVFGINVIPHTQEMTTFSLMKIGGHVNLEIDILARYVARMNQHMNQHMNQRMNEVNQD</sequence>
<dbReference type="Pfam" id="PF00677">
    <property type="entry name" value="Lum_binding"/>
    <property type="match status" value="2"/>
</dbReference>
<proteinExistence type="predicted"/>
<evidence type="ECO:0000256" key="4">
    <source>
        <dbReference type="ARBA" id="ARBA00012827"/>
    </source>
</evidence>
<dbReference type="PANTHER" id="PTHR21098">
    <property type="entry name" value="RIBOFLAVIN SYNTHASE ALPHA CHAIN"/>
    <property type="match status" value="1"/>
</dbReference>
<name>A0A3B0SDD5_9ZZZZ</name>
<keyword evidence="7 10" id="KW-0808">Transferase</keyword>
<dbReference type="FunFam" id="2.40.30.20:FF:000003">
    <property type="entry name" value="Riboflavin synthase, alpha subunit"/>
    <property type="match status" value="1"/>
</dbReference>
<dbReference type="AlphaFoldDB" id="A0A3B0SDD5"/>
<dbReference type="PROSITE" id="PS51177">
    <property type="entry name" value="LUMAZINE_BIND"/>
    <property type="match status" value="2"/>
</dbReference>
<dbReference type="Gene3D" id="2.40.30.20">
    <property type="match status" value="2"/>
</dbReference>
<keyword evidence="8" id="KW-0677">Repeat</keyword>
<evidence type="ECO:0000256" key="2">
    <source>
        <dbReference type="ARBA" id="ARBA00002803"/>
    </source>
</evidence>
<protein>
    <recommendedName>
        <fullName evidence="5">Riboflavin synthase</fullName>
        <ecNumber evidence="4">2.5.1.9</ecNumber>
    </recommendedName>
</protein>
<reference evidence="10" key="1">
    <citation type="submission" date="2018-06" db="EMBL/GenBank/DDBJ databases">
        <authorList>
            <person name="Zhirakovskaya E."/>
        </authorList>
    </citation>
    <scope>NUCLEOTIDE SEQUENCE</scope>
</reference>